<proteinExistence type="predicted"/>
<comment type="caution">
    <text evidence="1">The sequence shown here is derived from an EMBL/GenBank/DDBJ whole genome shotgun (WGS) entry which is preliminary data.</text>
</comment>
<organism evidence="1 2">
    <name type="scientific">Ambrosiozyma monospora</name>
    <name type="common">Yeast</name>
    <name type="synonym">Endomycopsis monosporus</name>
    <dbReference type="NCBI Taxonomy" id="43982"/>
    <lineage>
        <taxon>Eukaryota</taxon>
        <taxon>Fungi</taxon>
        <taxon>Dikarya</taxon>
        <taxon>Ascomycota</taxon>
        <taxon>Saccharomycotina</taxon>
        <taxon>Pichiomycetes</taxon>
        <taxon>Pichiales</taxon>
        <taxon>Pichiaceae</taxon>
        <taxon>Ambrosiozyma</taxon>
    </lineage>
</organism>
<gene>
    <name evidence="1" type="ORF">Amon02_000211800</name>
</gene>
<evidence type="ECO:0000313" key="2">
    <source>
        <dbReference type="Proteomes" id="UP001165064"/>
    </source>
</evidence>
<sequence length="160" mass="17980">MPNTTTPKNKASTKGNSQSQSQSQSQPQPQSPLHSQLQQQHYKSKASHLQPPDLTESAALMSSQNSGQRRGSITQMALPPPKLFRDSNDDGDSQQQSQSMLQYESFHQYGSTEQDEFIQIRRASMAKTRKLSMAHLAPVLSHVILFDCRFSVQCWKIGVY</sequence>
<accession>A0ACB5SWL0</accession>
<dbReference type="EMBL" id="BSXS01001178">
    <property type="protein sequence ID" value="GME75334.1"/>
    <property type="molecule type" value="Genomic_DNA"/>
</dbReference>
<dbReference type="Proteomes" id="UP001165064">
    <property type="component" value="Unassembled WGS sequence"/>
</dbReference>
<reference evidence="1" key="1">
    <citation type="submission" date="2023-04" db="EMBL/GenBank/DDBJ databases">
        <title>Ambrosiozyma monospora NBRC 10751.</title>
        <authorList>
            <person name="Ichikawa N."/>
            <person name="Sato H."/>
            <person name="Tonouchi N."/>
        </authorList>
    </citation>
    <scope>NUCLEOTIDE SEQUENCE</scope>
    <source>
        <strain evidence="1">NBRC 10751</strain>
    </source>
</reference>
<keyword evidence="2" id="KW-1185">Reference proteome</keyword>
<evidence type="ECO:0000313" key="1">
    <source>
        <dbReference type="EMBL" id="GME75334.1"/>
    </source>
</evidence>
<name>A0ACB5SWL0_AMBMO</name>
<protein>
    <submittedName>
        <fullName evidence="1">Unnamed protein product</fullName>
    </submittedName>
</protein>